<dbReference type="AlphaFoldDB" id="A0A840V1V5"/>
<evidence type="ECO:0000256" key="3">
    <source>
        <dbReference type="ARBA" id="ARBA00005300"/>
    </source>
</evidence>
<comment type="subunit">
    <text evidence="4 12">Monomer.</text>
</comment>
<dbReference type="InterPro" id="IPR009027">
    <property type="entry name" value="Ribosomal_bL9/RNase_H1_N"/>
</dbReference>
<evidence type="ECO:0000256" key="6">
    <source>
        <dbReference type="ARBA" id="ARBA00017721"/>
    </source>
</evidence>
<dbReference type="InterPro" id="IPR012337">
    <property type="entry name" value="RNaseH-like_sf"/>
</dbReference>
<dbReference type="InterPro" id="IPR002156">
    <property type="entry name" value="RNaseH_domain"/>
</dbReference>
<evidence type="ECO:0000256" key="8">
    <source>
        <dbReference type="ARBA" id="ARBA00022723"/>
    </source>
</evidence>
<dbReference type="GO" id="GO:0003676">
    <property type="term" value="F:nucleic acid binding"/>
    <property type="evidence" value="ECO:0007669"/>
    <property type="project" value="InterPro"/>
</dbReference>
<keyword evidence="10 12" id="KW-0378">Hydrolase</keyword>
<dbReference type="EC" id="3.1.26.4" evidence="5 12"/>
<feature type="binding site" evidence="12">
    <location>
        <position position="209"/>
    </location>
    <ligand>
        <name>Mg(2+)</name>
        <dbReference type="ChEBI" id="CHEBI:18420"/>
        <label>2</label>
    </ligand>
</feature>
<accession>A0A840V1V5</accession>
<feature type="binding site" evidence="12">
    <location>
        <position position="144"/>
    </location>
    <ligand>
        <name>Mg(2+)</name>
        <dbReference type="ChEBI" id="CHEBI:18420"/>
        <label>1</label>
    </ligand>
</feature>
<evidence type="ECO:0000313" key="15">
    <source>
        <dbReference type="Proteomes" id="UP000539642"/>
    </source>
</evidence>
<feature type="binding site" evidence="12">
    <location>
        <position position="83"/>
    </location>
    <ligand>
        <name>Mg(2+)</name>
        <dbReference type="ChEBI" id="CHEBI:18420"/>
        <label>2</label>
    </ligand>
</feature>
<proteinExistence type="inferred from homology"/>
<comment type="subcellular location">
    <subcellularLocation>
        <location evidence="12">Cytoplasm</location>
    </subcellularLocation>
</comment>
<feature type="binding site" evidence="12">
    <location>
        <position position="83"/>
    </location>
    <ligand>
        <name>Mg(2+)</name>
        <dbReference type="ChEBI" id="CHEBI:18420"/>
        <label>1</label>
    </ligand>
</feature>
<reference evidence="14 15" key="1">
    <citation type="submission" date="2020-08" db="EMBL/GenBank/DDBJ databases">
        <title>Genomic Encyclopedia of Type Strains, Phase IV (KMG-IV): sequencing the most valuable type-strain genomes for metagenomic binning, comparative biology and taxonomic classification.</title>
        <authorList>
            <person name="Goeker M."/>
        </authorList>
    </citation>
    <scope>NUCLEOTIDE SEQUENCE [LARGE SCALE GENOMIC DNA]</scope>
    <source>
        <strain evidence="14 15">DSM 28570</strain>
    </source>
</reference>
<dbReference type="RefSeq" id="WP_183349972.1">
    <property type="nucleotide sequence ID" value="NZ_JACHEO010000007.1"/>
</dbReference>
<dbReference type="InterPro" id="IPR037056">
    <property type="entry name" value="RNase_H1_N_sf"/>
</dbReference>
<dbReference type="Pfam" id="PF00075">
    <property type="entry name" value="RNase_H"/>
    <property type="match status" value="1"/>
</dbReference>
<keyword evidence="12" id="KW-0963">Cytoplasm</keyword>
<dbReference type="PANTHER" id="PTHR10642">
    <property type="entry name" value="RIBONUCLEASE H1"/>
    <property type="match status" value="1"/>
</dbReference>
<dbReference type="InterPro" id="IPR050092">
    <property type="entry name" value="RNase_H"/>
</dbReference>
<dbReference type="CDD" id="cd09278">
    <property type="entry name" value="RNase_HI_prokaryote_like"/>
    <property type="match status" value="1"/>
</dbReference>
<evidence type="ECO:0000313" key="14">
    <source>
        <dbReference type="EMBL" id="MBB5347830.1"/>
    </source>
</evidence>
<dbReference type="InterPro" id="IPR011320">
    <property type="entry name" value="RNase_H1_N"/>
</dbReference>
<dbReference type="Gene3D" id="3.40.970.10">
    <property type="entry name" value="Ribonuclease H1, N-terminal domain"/>
    <property type="match status" value="1"/>
</dbReference>
<evidence type="ECO:0000256" key="2">
    <source>
        <dbReference type="ARBA" id="ARBA00004065"/>
    </source>
</evidence>
<dbReference type="EMBL" id="JACHEO010000007">
    <property type="protein sequence ID" value="MBB5347830.1"/>
    <property type="molecule type" value="Genomic_DNA"/>
</dbReference>
<dbReference type="SUPFAM" id="SSF53098">
    <property type="entry name" value="Ribonuclease H-like"/>
    <property type="match status" value="1"/>
</dbReference>
<dbReference type="InterPro" id="IPR017067">
    <property type="entry name" value="RNase_H1_euk"/>
</dbReference>
<dbReference type="PANTHER" id="PTHR10642:SF26">
    <property type="entry name" value="RIBONUCLEASE H1"/>
    <property type="match status" value="1"/>
</dbReference>
<dbReference type="Gene3D" id="3.30.420.10">
    <property type="entry name" value="Ribonuclease H-like superfamily/Ribonuclease H"/>
    <property type="match status" value="1"/>
</dbReference>
<evidence type="ECO:0000256" key="7">
    <source>
        <dbReference type="ARBA" id="ARBA00022722"/>
    </source>
</evidence>
<comment type="function">
    <text evidence="2 12">Endonuclease that specifically degrades the RNA of RNA-DNA hybrids.</text>
</comment>
<keyword evidence="7 12" id="KW-0540">Nuclease</keyword>
<dbReference type="InterPro" id="IPR036397">
    <property type="entry name" value="RNaseH_sf"/>
</dbReference>
<evidence type="ECO:0000256" key="1">
    <source>
        <dbReference type="ARBA" id="ARBA00000077"/>
    </source>
</evidence>
<dbReference type="Pfam" id="PF01693">
    <property type="entry name" value="Cauli_VI"/>
    <property type="match status" value="1"/>
</dbReference>
<feature type="domain" description="RNase H type-1" evidence="13">
    <location>
        <begin position="74"/>
        <end position="217"/>
    </location>
</feature>
<keyword evidence="8 12" id="KW-0479">Metal-binding</keyword>
<dbReference type="FunFam" id="3.40.970.10:FF:000002">
    <property type="entry name" value="Ribonuclease H"/>
    <property type="match status" value="1"/>
</dbReference>
<dbReference type="SUPFAM" id="SSF55658">
    <property type="entry name" value="L9 N-domain-like"/>
    <property type="match status" value="1"/>
</dbReference>
<keyword evidence="11 12" id="KW-0460">Magnesium</keyword>
<dbReference type="PROSITE" id="PS50879">
    <property type="entry name" value="RNASE_H_1"/>
    <property type="match status" value="1"/>
</dbReference>
<keyword evidence="15" id="KW-1185">Reference proteome</keyword>
<evidence type="ECO:0000256" key="9">
    <source>
        <dbReference type="ARBA" id="ARBA00022759"/>
    </source>
</evidence>
<evidence type="ECO:0000256" key="11">
    <source>
        <dbReference type="ARBA" id="ARBA00022842"/>
    </source>
</evidence>
<dbReference type="PIRSF" id="PIRSF036852">
    <property type="entry name" value="Ribonuclease_H1_euk"/>
    <property type="match status" value="1"/>
</dbReference>
<evidence type="ECO:0000256" key="12">
    <source>
        <dbReference type="HAMAP-Rule" id="MF_00042"/>
    </source>
</evidence>
<evidence type="ECO:0000256" key="10">
    <source>
        <dbReference type="ARBA" id="ARBA00022801"/>
    </source>
</evidence>
<dbReference type="HAMAP" id="MF_00042">
    <property type="entry name" value="RNase_H"/>
    <property type="match status" value="1"/>
</dbReference>
<name>A0A840V1V5_9BACT</name>
<feature type="binding site" evidence="12">
    <location>
        <position position="121"/>
    </location>
    <ligand>
        <name>Mg(2+)</name>
        <dbReference type="ChEBI" id="CHEBI:18420"/>
        <label>1</label>
    </ligand>
</feature>
<organism evidence="14 15">
    <name type="scientific">Desulfoprunum benzoelyticum</name>
    <dbReference type="NCBI Taxonomy" id="1506996"/>
    <lineage>
        <taxon>Bacteria</taxon>
        <taxon>Pseudomonadati</taxon>
        <taxon>Thermodesulfobacteriota</taxon>
        <taxon>Desulfobulbia</taxon>
        <taxon>Desulfobulbales</taxon>
        <taxon>Desulfobulbaceae</taxon>
        <taxon>Desulfoprunum</taxon>
    </lineage>
</organism>
<protein>
    <recommendedName>
        <fullName evidence="6 12">Ribonuclease H</fullName>
        <shortName evidence="12">RNase H</shortName>
        <ecNumber evidence="5 12">3.1.26.4</ecNumber>
    </recommendedName>
</protein>
<evidence type="ECO:0000256" key="4">
    <source>
        <dbReference type="ARBA" id="ARBA00011245"/>
    </source>
</evidence>
<comment type="similarity">
    <text evidence="3 12">Belongs to the RNase H family.</text>
</comment>
<sequence>MGKKFYAVAAGREPGIYTQWPEAERQVRGFPGAKFKGFASRAEAEAWLEAPLYSPRSARKPRPVAAAPENDGTAADTVIVFTDGGCINNPGPGGYGVIIVDGAVEQELCGGFSLTTNNRMELMACIVALRQLEGSGRPVVLHSDSSYVVNGIEKGWARSWRNRGWRRSDGHPALNADLWGELLRLTEAMAVRFVWVKGHAGNSRNERCDVLATSTARGGNLPPDRGYVR</sequence>
<comment type="catalytic activity">
    <reaction evidence="1 12">
        <text>Endonucleolytic cleavage to 5'-phosphomonoester.</text>
        <dbReference type="EC" id="3.1.26.4"/>
    </reaction>
</comment>
<dbReference type="GO" id="GO:0004523">
    <property type="term" value="F:RNA-DNA hybrid ribonuclease activity"/>
    <property type="evidence" value="ECO:0007669"/>
    <property type="project" value="UniProtKB-UniRule"/>
</dbReference>
<evidence type="ECO:0000259" key="13">
    <source>
        <dbReference type="PROSITE" id="PS50879"/>
    </source>
</evidence>
<dbReference type="GO" id="GO:0000287">
    <property type="term" value="F:magnesium ion binding"/>
    <property type="evidence" value="ECO:0007669"/>
    <property type="project" value="UniProtKB-UniRule"/>
</dbReference>
<dbReference type="Proteomes" id="UP000539642">
    <property type="component" value="Unassembled WGS sequence"/>
</dbReference>
<dbReference type="GO" id="GO:0043137">
    <property type="term" value="P:DNA replication, removal of RNA primer"/>
    <property type="evidence" value="ECO:0007669"/>
    <property type="project" value="TreeGrafter"/>
</dbReference>
<evidence type="ECO:0000256" key="5">
    <source>
        <dbReference type="ARBA" id="ARBA00012180"/>
    </source>
</evidence>
<dbReference type="NCBIfam" id="NF001236">
    <property type="entry name" value="PRK00203.1"/>
    <property type="match status" value="1"/>
</dbReference>
<comment type="cofactor">
    <cofactor evidence="12">
        <name>Mg(2+)</name>
        <dbReference type="ChEBI" id="CHEBI:18420"/>
    </cofactor>
    <text evidence="12">Binds 1 Mg(2+) ion per subunit. May bind a second metal ion at a regulatory site, or after substrate binding.</text>
</comment>
<keyword evidence="9 12" id="KW-0255">Endonuclease</keyword>
<dbReference type="GO" id="GO:0005737">
    <property type="term" value="C:cytoplasm"/>
    <property type="evidence" value="ECO:0007669"/>
    <property type="project" value="UniProtKB-SubCell"/>
</dbReference>
<gene>
    <name evidence="12" type="primary">rnhA</name>
    <name evidence="14" type="ORF">HNQ81_001559</name>
</gene>
<dbReference type="InterPro" id="IPR022892">
    <property type="entry name" value="RNaseHI"/>
</dbReference>
<comment type="caution">
    <text evidence="14">The sequence shown here is derived from an EMBL/GenBank/DDBJ whole genome shotgun (WGS) entry which is preliminary data.</text>
</comment>